<dbReference type="EMBL" id="BSDI01000008">
    <property type="protein sequence ID" value="GLH96988.1"/>
    <property type="molecule type" value="Genomic_DNA"/>
</dbReference>
<organism evidence="2 3">
    <name type="scientific">Phytohabitans aurantiacus</name>
    <dbReference type="NCBI Taxonomy" id="3016789"/>
    <lineage>
        <taxon>Bacteria</taxon>
        <taxon>Bacillati</taxon>
        <taxon>Actinomycetota</taxon>
        <taxon>Actinomycetes</taxon>
        <taxon>Micromonosporales</taxon>
        <taxon>Micromonosporaceae</taxon>
    </lineage>
</organism>
<gene>
    <name evidence="2" type="ORF">Pa4123_22620</name>
</gene>
<evidence type="ECO:0000256" key="1">
    <source>
        <dbReference type="SAM" id="MobiDB-lite"/>
    </source>
</evidence>
<comment type="caution">
    <text evidence="2">The sequence shown here is derived from an EMBL/GenBank/DDBJ whole genome shotgun (WGS) entry which is preliminary data.</text>
</comment>
<evidence type="ECO:0000313" key="3">
    <source>
        <dbReference type="Proteomes" id="UP001144280"/>
    </source>
</evidence>
<proteinExistence type="predicted"/>
<accession>A0ABQ5QQX7</accession>
<protein>
    <submittedName>
        <fullName evidence="2">Uncharacterized protein</fullName>
    </submittedName>
</protein>
<keyword evidence="3" id="KW-1185">Reference proteome</keyword>
<sequence length="72" mass="7771">MRESLPRVSTPACRCEYAERAKCLTPGFDPGHSGGTVPDSHRVPPSRARPASLAVQVRKRYAARATVLGKPV</sequence>
<feature type="region of interest" description="Disordered" evidence="1">
    <location>
        <begin position="26"/>
        <end position="54"/>
    </location>
</feature>
<reference evidence="2" key="1">
    <citation type="submission" date="2022-12" db="EMBL/GenBank/DDBJ databases">
        <title>New Phytohabitans aurantiacus sp. RD004123 nov., an actinomycete isolated from soil.</title>
        <authorList>
            <person name="Triningsih D.W."/>
            <person name="Harunari E."/>
            <person name="Igarashi Y."/>
        </authorList>
    </citation>
    <scope>NUCLEOTIDE SEQUENCE</scope>
    <source>
        <strain evidence="2">RD004123</strain>
    </source>
</reference>
<dbReference type="Proteomes" id="UP001144280">
    <property type="component" value="Unassembled WGS sequence"/>
</dbReference>
<evidence type="ECO:0000313" key="2">
    <source>
        <dbReference type="EMBL" id="GLH96988.1"/>
    </source>
</evidence>
<name>A0ABQ5QQX7_9ACTN</name>